<feature type="signal peptide" evidence="2">
    <location>
        <begin position="1"/>
        <end position="15"/>
    </location>
</feature>
<dbReference type="EMBL" id="CAJNOT010002851">
    <property type="protein sequence ID" value="CAF1347376.1"/>
    <property type="molecule type" value="Genomic_DNA"/>
</dbReference>
<evidence type="ECO:0000313" key="4">
    <source>
        <dbReference type="EMBL" id="CAF1347376.1"/>
    </source>
</evidence>
<feature type="chain" id="PRO_5035686956" description="MACPF domain-containing protein" evidence="2">
    <location>
        <begin position="16"/>
        <end position="581"/>
    </location>
</feature>
<accession>A0A815H4G9</accession>
<evidence type="ECO:0000256" key="2">
    <source>
        <dbReference type="SAM" id="SignalP"/>
    </source>
</evidence>
<dbReference type="Proteomes" id="UP000663864">
    <property type="component" value="Unassembled WGS sequence"/>
</dbReference>
<evidence type="ECO:0000313" key="6">
    <source>
        <dbReference type="Proteomes" id="UP000663864"/>
    </source>
</evidence>
<comment type="caution">
    <text evidence="4">The sequence shown here is derived from an EMBL/GenBank/DDBJ whole genome shotgun (WGS) entry which is preliminary data.</text>
</comment>
<reference evidence="4" key="1">
    <citation type="submission" date="2021-02" db="EMBL/GenBank/DDBJ databases">
        <authorList>
            <person name="Nowell W R."/>
        </authorList>
    </citation>
    <scope>NUCLEOTIDE SEQUENCE</scope>
</reference>
<keyword evidence="1" id="KW-1133">Transmembrane helix</keyword>
<evidence type="ECO:0000256" key="1">
    <source>
        <dbReference type="SAM" id="Phobius"/>
    </source>
</evidence>
<keyword evidence="1" id="KW-0812">Transmembrane</keyword>
<sequence>MQYIIWFVLLITCNGEKSLKVDIYPGFGWDHLRFVDMNPIYDVSNFNDSDLFQSCIEMIPLHENKIEIGSTVIDAFDSRTSDYSSNFMIGGSVGFGKFKIGGSYSKEYQTIKKEQGEQKTITLRNQIDYLMVDVILKPSCSLNPQVKNDIIEIAKYQTTDQSLMATYAAQMFVKKYGTHFTSRLYLGGSIIEEDFIEYSKFNSDASARNKYKAAAEASFLETFRLSANYGSTRNQTTINQDINQITRKVVSSKGGDVFILGGHIEAWQASVKRSPAIVRRATENMTYFIQSDKIPELTLVALAQVRQKINDAIETYAEMNTIRGCMKRNLPSFNWVANVEDSSCASVDQTMQFGGFIRTCLVGDDDFSQTYLFGGTFTSTKVNPVTNAYTCPEGFSEPYQLDDIKVCLAERITSNTQILPRYGGIYSCQQGNIGINTGPMACPKGYSAYAIGSIAGNCLLEVCLRFEKFDDIRQLPAVALPPFFSIDTINEVVENNTTNNTYIITGRMLDDSHEAKAQSFKAQPSAVSESRKLELGLSIAAIFIGILAITMVGIFQMRKYRRRRAKVIDGANNINLAVIKT</sequence>
<protein>
    <recommendedName>
        <fullName evidence="3">MACPF domain-containing protein</fullName>
    </recommendedName>
</protein>
<keyword evidence="1" id="KW-0472">Membrane</keyword>
<evidence type="ECO:0000313" key="5">
    <source>
        <dbReference type="EMBL" id="CAF3914884.1"/>
    </source>
</evidence>
<keyword evidence="2" id="KW-0732">Signal</keyword>
<organism evidence="4 6">
    <name type="scientific">Rotaria sordida</name>
    <dbReference type="NCBI Taxonomy" id="392033"/>
    <lineage>
        <taxon>Eukaryota</taxon>
        <taxon>Metazoa</taxon>
        <taxon>Spiralia</taxon>
        <taxon>Gnathifera</taxon>
        <taxon>Rotifera</taxon>
        <taxon>Eurotatoria</taxon>
        <taxon>Bdelloidea</taxon>
        <taxon>Philodinida</taxon>
        <taxon>Philodinidae</taxon>
        <taxon>Rotaria</taxon>
    </lineage>
</organism>
<feature type="transmembrane region" description="Helical" evidence="1">
    <location>
        <begin position="535"/>
        <end position="555"/>
    </location>
</feature>
<dbReference type="AlphaFoldDB" id="A0A815H4G9"/>
<feature type="domain" description="MACPF" evidence="3">
    <location>
        <begin position="1"/>
        <end position="320"/>
    </location>
</feature>
<name>A0A815H4G9_9BILA</name>
<evidence type="ECO:0000259" key="3">
    <source>
        <dbReference type="PROSITE" id="PS51412"/>
    </source>
</evidence>
<proteinExistence type="predicted"/>
<dbReference type="Proteomes" id="UP000663836">
    <property type="component" value="Unassembled WGS sequence"/>
</dbReference>
<dbReference type="InterPro" id="IPR020864">
    <property type="entry name" value="MACPF"/>
</dbReference>
<dbReference type="PROSITE" id="PS51412">
    <property type="entry name" value="MACPF_2"/>
    <property type="match status" value="1"/>
</dbReference>
<gene>
    <name evidence="5" type="ORF">JBS370_LOCUS21602</name>
    <name evidence="4" type="ORF">ZHD862_LOCUS30371</name>
</gene>
<dbReference type="Pfam" id="PF01823">
    <property type="entry name" value="MACPF"/>
    <property type="match status" value="1"/>
</dbReference>
<dbReference type="EMBL" id="CAJOBD010002884">
    <property type="protein sequence ID" value="CAF3914884.1"/>
    <property type="molecule type" value="Genomic_DNA"/>
</dbReference>